<evidence type="ECO:0000313" key="4">
    <source>
        <dbReference type="RefSeq" id="XP_011304058.1"/>
    </source>
</evidence>
<dbReference type="GeneID" id="105267114"/>
<feature type="region of interest" description="Disordered" evidence="1">
    <location>
        <begin position="682"/>
        <end position="760"/>
    </location>
</feature>
<feature type="compositionally biased region" description="Polar residues" evidence="1">
    <location>
        <begin position="491"/>
        <end position="509"/>
    </location>
</feature>
<feature type="compositionally biased region" description="Polar residues" evidence="1">
    <location>
        <begin position="562"/>
        <end position="573"/>
    </location>
</feature>
<accession>A0A0C9QAV4</accession>
<reference evidence="2" key="1">
    <citation type="submission" date="2015-01" db="EMBL/GenBank/DDBJ databases">
        <title>Transcriptome Assembly of Fopius arisanus.</title>
        <authorList>
            <person name="Geib S."/>
        </authorList>
    </citation>
    <scope>NUCLEOTIDE SEQUENCE</scope>
</reference>
<dbReference type="AlphaFoldDB" id="A0A0C9QAV4"/>
<dbReference type="KEGG" id="fas:105267114"/>
<evidence type="ECO:0000256" key="1">
    <source>
        <dbReference type="SAM" id="MobiDB-lite"/>
    </source>
</evidence>
<reference evidence="4" key="2">
    <citation type="submission" date="2025-04" db="UniProtKB">
        <authorList>
            <consortium name="RefSeq"/>
        </authorList>
    </citation>
    <scope>IDENTIFICATION</scope>
    <source>
        <strain evidence="4">USDA-PBARC FA_bdor</strain>
        <tissue evidence="4">Whole organism</tissue>
    </source>
</reference>
<feature type="region of interest" description="Disordered" evidence="1">
    <location>
        <begin position="387"/>
        <end position="454"/>
    </location>
</feature>
<feature type="compositionally biased region" description="Polar residues" evidence="1">
    <location>
        <begin position="541"/>
        <end position="552"/>
    </location>
</feature>
<dbReference type="OrthoDB" id="6747212at2759"/>
<protein>
    <submittedName>
        <fullName evidence="2 4">Uncharacterized protein</fullName>
    </submittedName>
</protein>
<feature type="compositionally biased region" description="Polar residues" evidence="1">
    <location>
        <begin position="886"/>
        <end position="913"/>
    </location>
</feature>
<feature type="compositionally biased region" description="Low complexity" evidence="1">
    <location>
        <begin position="510"/>
        <end position="529"/>
    </location>
</feature>
<feature type="compositionally biased region" description="Basic and acidic residues" evidence="1">
    <location>
        <begin position="73"/>
        <end position="83"/>
    </location>
</feature>
<organism evidence="2">
    <name type="scientific">Fopius arisanus</name>
    <dbReference type="NCBI Taxonomy" id="64838"/>
    <lineage>
        <taxon>Eukaryota</taxon>
        <taxon>Metazoa</taxon>
        <taxon>Ecdysozoa</taxon>
        <taxon>Arthropoda</taxon>
        <taxon>Hexapoda</taxon>
        <taxon>Insecta</taxon>
        <taxon>Pterygota</taxon>
        <taxon>Neoptera</taxon>
        <taxon>Endopterygota</taxon>
        <taxon>Hymenoptera</taxon>
        <taxon>Apocrita</taxon>
        <taxon>Ichneumonoidea</taxon>
        <taxon>Braconidae</taxon>
        <taxon>Opiinae</taxon>
        <taxon>Fopius</taxon>
    </lineage>
</organism>
<accession>A0A9R1U1E4</accession>
<dbReference type="Proteomes" id="UP000694866">
    <property type="component" value="Unplaced"/>
</dbReference>
<feature type="compositionally biased region" description="Polar residues" evidence="1">
    <location>
        <begin position="391"/>
        <end position="451"/>
    </location>
</feature>
<name>A0A0C9QAV4_9HYME</name>
<dbReference type="RefSeq" id="XP_011304058.1">
    <property type="nucleotide sequence ID" value="XM_011305756.1"/>
</dbReference>
<proteinExistence type="predicted"/>
<feature type="compositionally biased region" description="Basic and acidic residues" evidence="1">
    <location>
        <begin position="732"/>
        <end position="748"/>
    </location>
</feature>
<keyword evidence="3" id="KW-1185">Reference proteome</keyword>
<feature type="region of interest" description="Disordered" evidence="1">
    <location>
        <begin position="785"/>
        <end position="968"/>
    </location>
</feature>
<feature type="compositionally biased region" description="Basic residues" evidence="1">
    <location>
        <begin position="931"/>
        <end position="940"/>
    </location>
</feature>
<sequence>MSDLIDLNSPEEKRLRPELPLPLIPSPENESPKPSGLNISDSRRSLDNNPFDMVLRKTSEYVSKSSDPFEIVFERATSKEPPESVKIPKSPKDSVPSRSEGNPSVEKNEVPAILVEPPSPGRNLSILDQSAMNDSLRTFSDGLSMSKNFSGLIGSSGPLDKSILDNSAMNDTLSTSEGSSDDCFIKSLIAQRVSMCIKKGTLDAELLDSDKSSKNPRMRRSFSQGDRLSPRKVRTKRSTSIINDYNQSQNSIPSILFEDPLNLAFMSRERDYSIVSDCSELSNITRLNSVNSGSLYSWKSTSDSANRGFIDSSGSDRKSQGSESNFSDLISRFRNLRMKSSGEQVVKEIPEGIGEEDSVFLEDEGARKNSIFSQANILARTFEELAEKSTRGSSSSGENLLSTRLPSNFEFSPEPTTRNSTVSDSSASAKDNSGSKTTSNISFNASKTPPDTSKKEAAVNLLRDLENVIKTEENPEVMKLLKDLEEALGAKSQNNSESSNKPHQLSTNESTSPSKIPISSCTSSKIPSSRVIKSPEKNPDLPQNSPGNSPNTLEKIEKQENPHQNLENEQMNETPGGGVSLEDSGDTNKTHSTNQESEKSTEDNTSTISNPSLEDPDNVNVNFSISKSTSKQIPSGRESTQDNFVTQKLILDIQLALGKLLEGCKEEPALVLENLNKVLTPNHSEKAHNSPRKSGLPNRSLKSSGHYISEQKIFQKTSKPFPLRRRSSISQKQEKSRNSELKDPDSPKKFAKRRNSSDPGIEVAVEKKRIDHSLNLKIKSTLPVGDKAKLKKKNDVEKKRGPMKALVPLGSMQRPGVAAPPGTPPKKQKVPSPLKIATSTPDPSPIVLGKKTTKAKPVASSTPDVGSKDRSSRSQIPQSPKKIMSWNISPVTPNAKGNTSNMFTETGTPQTPRTIEKSGKSRSPVSAGLRVKNKIIHGRRSVPAQGSPRAEGRPRAPPSPLKENNVIKVKPLNLNSKFRRRSESLGNIEKENKFLTHKA</sequence>
<feature type="region of interest" description="Disordered" evidence="1">
    <location>
        <begin position="491"/>
        <end position="622"/>
    </location>
</feature>
<feature type="region of interest" description="Disordered" evidence="1">
    <location>
        <begin position="208"/>
        <end position="237"/>
    </location>
</feature>
<evidence type="ECO:0000313" key="2">
    <source>
        <dbReference type="EMBL" id="JAG70111.1"/>
    </source>
</evidence>
<evidence type="ECO:0000313" key="3">
    <source>
        <dbReference type="Proteomes" id="UP000694866"/>
    </source>
</evidence>
<feature type="region of interest" description="Disordered" evidence="1">
    <location>
        <begin position="73"/>
        <end position="110"/>
    </location>
</feature>
<feature type="compositionally biased region" description="Polar residues" evidence="1">
    <location>
        <begin position="603"/>
        <end position="612"/>
    </location>
</feature>
<feature type="region of interest" description="Disordered" evidence="1">
    <location>
        <begin position="1"/>
        <end position="51"/>
    </location>
</feature>
<gene>
    <name evidence="4" type="primary">LOC105267114</name>
    <name evidence="2" type="ORF">g.35540</name>
</gene>
<dbReference type="EMBL" id="GBYB01000344">
    <property type="protein sequence ID" value="JAG70111.1"/>
    <property type="molecule type" value="Transcribed_RNA"/>
</dbReference>